<organism evidence="1 2">
    <name type="scientific">candidate division WWE3 bacterium CG_4_9_14_3_um_filter_39_7</name>
    <dbReference type="NCBI Taxonomy" id="1975080"/>
    <lineage>
        <taxon>Bacteria</taxon>
        <taxon>Katanobacteria</taxon>
    </lineage>
</organism>
<proteinExistence type="predicted"/>
<dbReference type="EMBL" id="PFWZ01000154">
    <property type="protein sequence ID" value="PJA39752.1"/>
    <property type="molecule type" value="Genomic_DNA"/>
</dbReference>
<gene>
    <name evidence="1" type="ORF">CO179_04560</name>
</gene>
<comment type="caution">
    <text evidence="1">The sequence shown here is derived from an EMBL/GenBank/DDBJ whole genome shotgun (WGS) entry which is preliminary data.</text>
</comment>
<sequence length="123" mass="13335">MTRNLTTEYATTLEYGIGPEPMSTITTTIENHGGTITELGQMTVTNGDIVTEPSGQTSFSYSITGNEKKGDVIGIVITAKGQFASQIPDYFVLENNLDTGEITIQQVRSSLHQVMDSAEKTQQ</sequence>
<name>A0A2M7X0S3_UNCKA</name>
<protein>
    <submittedName>
        <fullName evidence="1">Uncharacterized protein</fullName>
    </submittedName>
</protein>
<evidence type="ECO:0000313" key="2">
    <source>
        <dbReference type="Proteomes" id="UP000231195"/>
    </source>
</evidence>
<evidence type="ECO:0000313" key="1">
    <source>
        <dbReference type="EMBL" id="PJA39752.1"/>
    </source>
</evidence>
<dbReference type="Proteomes" id="UP000231195">
    <property type="component" value="Unassembled WGS sequence"/>
</dbReference>
<accession>A0A2M7X0S3</accession>
<reference evidence="2" key="1">
    <citation type="submission" date="2017-09" db="EMBL/GenBank/DDBJ databases">
        <title>Depth-based differentiation of microbial function through sediment-hosted aquifers and enrichment of novel symbionts in the deep terrestrial subsurface.</title>
        <authorList>
            <person name="Probst A.J."/>
            <person name="Ladd B."/>
            <person name="Jarett J.K."/>
            <person name="Geller-Mcgrath D.E."/>
            <person name="Sieber C.M.K."/>
            <person name="Emerson J.B."/>
            <person name="Anantharaman K."/>
            <person name="Thomas B.C."/>
            <person name="Malmstrom R."/>
            <person name="Stieglmeier M."/>
            <person name="Klingl A."/>
            <person name="Woyke T."/>
            <person name="Ryan C.M."/>
            <person name="Banfield J.F."/>
        </authorList>
    </citation>
    <scope>NUCLEOTIDE SEQUENCE [LARGE SCALE GENOMIC DNA]</scope>
</reference>
<dbReference type="AlphaFoldDB" id="A0A2M7X0S3"/>